<dbReference type="Pfam" id="PF07963">
    <property type="entry name" value="N_methyl"/>
    <property type="match status" value="1"/>
</dbReference>
<comment type="caution">
    <text evidence="2">The sequence shown here is derived from an EMBL/GenBank/DDBJ whole genome shotgun (WGS) entry which is preliminary data.</text>
</comment>
<accession>A0ABV4VUX6</accession>
<sequence>MQKQTGFTLIELVVVIIILGILAVTAAPKFINLQSDARESTLQGMKGALQGANSLVYSKAVIAGLEKAKAQIVTLEPGVIFIADYGYMTSNTSVGIVAEDLKDILDVSLQELSDDTTSVSSEDWGIRIINGTSFKLVPKGKTADSTASNACYLVYEAATATTLPQYSTVDSGC</sequence>
<gene>
    <name evidence="2" type="ORF">ACE02L_08490</name>
</gene>
<proteinExistence type="predicted"/>
<evidence type="ECO:0000313" key="3">
    <source>
        <dbReference type="Proteomes" id="UP001576726"/>
    </source>
</evidence>
<keyword evidence="3" id="KW-1185">Reference proteome</keyword>
<dbReference type="InterPro" id="IPR045584">
    <property type="entry name" value="Pilin-like"/>
</dbReference>
<dbReference type="SUPFAM" id="SSF54523">
    <property type="entry name" value="Pili subunits"/>
    <property type="match status" value="1"/>
</dbReference>
<keyword evidence="1" id="KW-0472">Membrane</keyword>
<dbReference type="Proteomes" id="UP001576726">
    <property type="component" value="Unassembled WGS sequence"/>
</dbReference>
<dbReference type="Gene3D" id="3.30.700.10">
    <property type="entry name" value="Glycoprotein, Type 4 Pilin"/>
    <property type="match status" value="1"/>
</dbReference>
<evidence type="ECO:0000313" key="2">
    <source>
        <dbReference type="EMBL" id="MFB2652776.1"/>
    </source>
</evidence>
<dbReference type="RefSeq" id="WP_374918939.1">
    <property type="nucleotide sequence ID" value="NZ_JBHFGJ010000003.1"/>
</dbReference>
<keyword evidence="1" id="KW-0812">Transmembrane</keyword>
<keyword evidence="1" id="KW-1133">Transmembrane helix</keyword>
<dbReference type="EMBL" id="JBHFGJ010000003">
    <property type="protein sequence ID" value="MFB2652776.1"/>
    <property type="molecule type" value="Genomic_DNA"/>
</dbReference>
<evidence type="ECO:0000256" key="1">
    <source>
        <dbReference type="SAM" id="Phobius"/>
    </source>
</evidence>
<dbReference type="InterPro" id="IPR012902">
    <property type="entry name" value="N_methyl_site"/>
</dbReference>
<name>A0ABV4VUX6_9GAMM</name>
<protein>
    <submittedName>
        <fullName evidence="2">Type II secretion system protein</fullName>
    </submittedName>
</protein>
<dbReference type="NCBIfam" id="TIGR02532">
    <property type="entry name" value="IV_pilin_GFxxxE"/>
    <property type="match status" value="1"/>
</dbReference>
<reference evidence="2 3" key="1">
    <citation type="submission" date="2024-09" db="EMBL/GenBank/DDBJ databases">
        <authorList>
            <person name="Zhang Y."/>
        </authorList>
    </citation>
    <scope>NUCLEOTIDE SEQUENCE [LARGE SCALE GENOMIC DNA]</scope>
    <source>
        <strain evidence="2 3">SH314</strain>
    </source>
</reference>
<organism evidence="2 3">
    <name type="scientific">Shewanella seohaensis</name>
    <dbReference type="NCBI Taxonomy" id="755175"/>
    <lineage>
        <taxon>Bacteria</taxon>
        <taxon>Pseudomonadati</taxon>
        <taxon>Pseudomonadota</taxon>
        <taxon>Gammaproteobacteria</taxon>
        <taxon>Alteromonadales</taxon>
        <taxon>Shewanellaceae</taxon>
        <taxon>Shewanella</taxon>
    </lineage>
</organism>
<feature type="transmembrane region" description="Helical" evidence="1">
    <location>
        <begin position="12"/>
        <end position="31"/>
    </location>
</feature>
<dbReference type="PROSITE" id="PS00409">
    <property type="entry name" value="PROKAR_NTER_METHYL"/>
    <property type="match status" value="1"/>
</dbReference>